<dbReference type="InterPro" id="IPR021254">
    <property type="entry name" value="DUF2806"/>
</dbReference>
<evidence type="ECO:0008006" key="3">
    <source>
        <dbReference type="Google" id="ProtNLM"/>
    </source>
</evidence>
<proteinExistence type="predicted"/>
<comment type="caution">
    <text evidence="1">The sequence shown here is derived from an EMBL/GenBank/DDBJ whole genome shotgun (WGS) entry which is preliminary data.</text>
</comment>
<dbReference type="RefSeq" id="WP_071831792.1">
    <property type="nucleotide sequence ID" value="NZ_LSRP01000046.1"/>
</dbReference>
<name>A0A657LXU5_9HYPH</name>
<evidence type="ECO:0000313" key="1">
    <source>
        <dbReference type="EMBL" id="OJF99977.1"/>
    </source>
</evidence>
<organism evidence="1 2">
    <name type="scientific">Pararhizobium antarcticum</name>
    <dbReference type="NCBI Taxonomy" id="1798805"/>
    <lineage>
        <taxon>Bacteria</taxon>
        <taxon>Pseudomonadati</taxon>
        <taxon>Pseudomonadota</taxon>
        <taxon>Alphaproteobacteria</taxon>
        <taxon>Hyphomicrobiales</taxon>
        <taxon>Rhizobiaceae</taxon>
        <taxon>Rhizobium/Agrobacterium group</taxon>
        <taxon>Pararhizobium</taxon>
    </lineage>
</organism>
<evidence type="ECO:0000313" key="2">
    <source>
        <dbReference type="Proteomes" id="UP000182661"/>
    </source>
</evidence>
<keyword evidence="2" id="KW-1185">Reference proteome</keyword>
<dbReference type="Proteomes" id="UP000182661">
    <property type="component" value="Unassembled WGS sequence"/>
</dbReference>
<gene>
    <name evidence="1" type="ORF">AX760_11370</name>
</gene>
<protein>
    <recommendedName>
        <fullName evidence="3">DUF2806 domain-containing protein</fullName>
    </recommendedName>
</protein>
<sequence length="330" mass="36376">MPDENAVEKTSSTGAIDLFGIAGFSEYLANPIIRGVGKALEPLWDRVHNAAKRADFSAWDEALKLRGYHPETVQLTLGQRADVQILAKSIQRQDNSEAIAAAAIDYARHEFDPGDTLEIPILDTSWIDKFWSLAQDVSDAETQIFWGNVLARASFGQGQLSPRALTLLTTLVGDEARAIERLAPMVIRLENFQGHWDVGLMTSLRVPYPLEAGSKLAAFKTKPRELIGGFEHDLFSSIGLYLEEGYAHDFIQAPFPDRDNLIEFSIGATRFSINGSFRTDEFGNLPLGSGTGISPLGNEIFGLVKAEADPAYVEMLTEWCNLQGCELKKL</sequence>
<dbReference type="Pfam" id="PF10987">
    <property type="entry name" value="DUF2806"/>
    <property type="match status" value="1"/>
</dbReference>
<dbReference type="EMBL" id="LSRP01000046">
    <property type="protein sequence ID" value="OJF99977.1"/>
    <property type="molecule type" value="Genomic_DNA"/>
</dbReference>
<reference evidence="1 2" key="1">
    <citation type="submission" date="2016-02" db="EMBL/GenBank/DDBJ databases">
        <title>Genome sequencing of a beta-galactosidase producing bacteria Rhizobium sp. 59.</title>
        <authorList>
            <person name="Wang D."/>
            <person name="Kot W."/>
            <person name="Qin Y."/>
            <person name="Hansen L."/>
            <person name="Naqvi K."/>
            <person name="Rensing C."/>
        </authorList>
    </citation>
    <scope>NUCLEOTIDE SEQUENCE [LARGE SCALE GENOMIC DNA]</scope>
    <source>
        <strain evidence="1 2">59</strain>
    </source>
</reference>
<dbReference type="AlphaFoldDB" id="A0A657LXU5"/>
<accession>A0A657LXU5</accession>
<dbReference type="OrthoDB" id="8450308at2"/>